<feature type="transmembrane region" description="Helical" evidence="1">
    <location>
        <begin position="12"/>
        <end position="43"/>
    </location>
</feature>
<dbReference type="RefSeq" id="WP_371393239.1">
    <property type="nucleotide sequence ID" value="NZ_CP163421.1"/>
</dbReference>
<protein>
    <submittedName>
        <fullName evidence="2">Uncharacterized protein</fullName>
    </submittedName>
</protein>
<evidence type="ECO:0000256" key="1">
    <source>
        <dbReference type="SAM" id="Phobius"/>
    </source>
</evidence>
<comment type="caution">
    <text evidence="2">The sequence shown here is derived from an EMBL/GenBank/DDBJ whole genome shotgun (WGS) entry which is preliminary data.</text>
</comment>
<sequence>MVLPVGTGLILAFLFGVLMGSWIAGGVVGLLFAAGFTAVLVLTARGASKKKKKTRLR</sequence>
<dbReference type="Proteomes" id="UP001596024">
    <property type="component" value="Unassembled WGS sequence"/>
</dbReference>
<keyword evidence="1" id="KW-1133">Transmembrane helix</keyword>
<gene>
    <name evidence="2" type="ORF">ACFPB0_10170</name>
</gene>
<organism evidence="2 3">
    <name type="scientific">Glycocaulis abyssi</name>
    <dbReference type="NCBI Taxonomy" id="1433403"/>
    <lineage>
        <taxon>Bacteria</taxon>
        <taxon>Pseudomonadati</taxon>
        <taxon>Pseudomonadota</taxon>
        <taxon>Alphaproteobacteria</taxon>
        <taxon>Maricaulales</taxon>
        <taxon>Maricaulaceae</taxon>
        <taxon>Glycocaulis</taxon>
    </lineage>
</organism>
<proteinExistence type="predicted"/>
<dbReference type="EMBL" id="JBHSGQ010000004">
    <property type="protein sequence ID" value="MFC4725654.1"/>
    <property type="molecule type" value="Genomic_DNA"/>
</dbReference>
<evidence type="ECO:0000313" key="3">
    <source>
        <dbReference type="Proteomes" id="UP001596024"/>
    </source>
</evidence>
<keyword evidence="3" id="KW-1185">Reference proteome</keyword>
<name>A0ABV9NDQ1_9PROT</name>
<evidence type="ECO:0000313" key="2">
    <source>
        <dbReference type="EMBL" id="MFC4725654.1"/>
    </source>
</evidence>
<keyword evidence="1" id="KW-0472">Membrane</keyword>
<reference evidence="3" key="1">
    <citation type="journal article" date="2019" name="Int. J. Syst. Evol. Microbiol.">
        <title>The Global Catalogue of Microorganisms (GCM) 10K type strain sequencing project: providing services to taxonomists for standard genome sequencing and annotation.</title>
        <authorList>
            <consortium name="The Broad Institute Genomics Platform"/>
            <consortium name="The Broad Institute Genome Sequencing Center for Infectious Disease"/>
            <person name="Wu L."/>
            <person name="Ma J."/>
        </authorList>
    </citation>
    <scope>NUCLEOTIDE SEQUENCE [LARGE SCALE GENOMIC DNA]</scope>
    <source>
        <strain evidence="3">CCUG 62981</strain>
    </source>
</reference>
<accession>A0ABV9NDQ1</accession>
<keyword evidence="1" id="KW-0812">Transmembrane</keyword>